<dbReference type="Proteomes" id="UP001161325">
    <property type="component" value="Unassembled WGS sequence"/>
</dbReference>
<name>A0AA37QD96_9BACT</name>
<comment type="caution">
    <text evidence="1">The sequence shown here is derived from an EMBL/GenBank/DDBJ whole genome shotgun (WGS) entry which is preliminary data.</text>
</comment>
<sequence>MTVAAPTELDLTFTASGATQHVFVSTHEPSDGWVYKTPAILDALLPSPVTWRTAVATRGWKRAVLAACVDARRRLETHDGERPVRLRTLARHGLQRTATLADRCVDHAWAVRHRSARLRQFQRMCLALRELACGPASDVVLPFRILHARCTLRVDGRAHQYAGPVLQQRRADHFFDFFTGFALFRWADVAEGQHRLWRCGVGLVDTDEILGPRNWALLDGRLHLADTGSLTTDLALARRAVAAELLDAREAQIPVWWPASAGEPLAEYFAFVRRDVGEARLGALWGLDRARRDCSERSTPRLVRGSGTG</sequence>
<evidence type="ECO:0000313" key="1">
    <source>
        <dbReference type="EMBL" id="GLC24588.1"/>
    </source>
</evidence>
<gene>
    <name evidence="1" type="ORF">rosag_11010</name>
</gene>
<keyword evidence="2" id="KW-1185">Reference proteome</keyword>
<reference evidence="1" key="1">
    <citation type="submission" date="2022-08" db="EMBL/GenBank/DDBJ databases">
        <title>Draft genome sequencing of Roseisolibacter agri AW1220.</title>
        <authorList>
            <person name="Tobiishi Y."/>
            <person name="Tonouchi A."/>
        </authorList>
    </citation>
    <scope>NUCLEOTIDE SEQUENCE</scope>
    <source>
        <strain evidence="1">AW1220</strain>
    </source>
</reference>
<dbReference type="AlphaFoldDB" id="A0AA37QD96"/>
<dbReference type="RefSeq" id="WP_284349033.1">
    <property type="nucleotide sequence ID" value="NZ_BRXS01000002.1"/>
</dbReference>
<proteinExistence type="predicted"/>
<evidence type="ECO:0000313" key="2">
    <source>
        <dbReference type="Proteomes" id="UP001161325"/>
    </source>
</evidence>
<accession>A0AA37QD96</accession>
<dbReference type="EMBL" id="BRXS01000002">
    <property type="protein sequence ID" value="GLC24588.1"/>
    <property type="molecule type" value="Genomic_DNA"/>
</dbReference>
<protein>
    <submittedName>
        <fullName evidence="1">Uncharacterized protein</fullName>
    </submittedName>
</protein>
<organism evidence="1 2">
    <name type="scientific">Roseisolibacter agri</name>
    <dbReference type="NCBI Taxonomy" id="2014610"/>
    <lineage>
        <taxon>Bacteria</taxon>
        <taxon>Pseudomonadati</taxon>
        <taxon>Gemmatimonadota</taxon>
        <taxon>Gemmatimonadia</taxon>
        <taxon>Gemmatimonadales</taxon>
        <taxon>Gemmatimonadaceae</taxon>
        <taxon>Roseisolibacter</taxon>
    </lineage>
</organism>